<comment type="similarity">
    <text evidence="3">Belongs to the bacterial glucokinase family.</text>
</comment>
<dbReference type="InterPro" id="IPR050201">
    <property type="entry name" value="Bacterial_glucokinase"/>
</dbReference>
<dbReference type="InterPro" id="IPR043129">
    <property type="entry name" value="ATPase_NBD"/>
</dbReference>
<name>A0A1G4R9I8_9CAUL</name>
<dbReference type="Proteomes" id="UP000199150">
    <property type="component" value="Unassembled WGS sequence"/>
</dbReference>
<dbReference type="InterPro" id="IPR003836">
    <property type="entry name" value="Glucokinase"/>
</dbReference>
<dbReference type="SUPFAM" id="SSF53067">
    <property type="entry name" value="Actin-like ATPase domain"/>
    <property type="match status" value="1"/>
</dbReference>
<dbReference type="AlphaFoldDB" id="A0A1G4R9I8"/>
<dbReference type="GO" id="GO:0005536">
    <property type="term" value="F:D-glucose binding"/>
    <property type="evidence" value="ECO:0007669"/>
    <property type="project" value="InterPro"/>
</dbReference>
<keyword evidence="5" id="KW-1185">Reference proteome</keyword>
<dbReference type="Pfam" id="PF02685">
    <property type="entry name" value="Glucokinase"/>
    <property type="match status" value="1"/>
</dbReference>
<proteinExistence type="inferred from homology"/>
<protein>
    <submittedName>
        <fullName evidence="4">Glucokinase</fullName>
    </submittedName>
</protein>
<dbReference type="Gene3D" id="3.30.420.40">
    <property type="match status" value="1"/>
</dbReference>
<dbReference type="GO" id="GO:0005829">
    <property type="term" value="C:cytosol"/>
    <property type="evidence" value="ECO:0007669"/>
    <property type="project" value="TreeGrafter"/>
</dbReference>
<dbReference type="EMBL" id="FMTS01000002">
    <property type="protein sequence ID" value="SCW53285.1"/>
    <property type="molecule type" value="Genomic_DNA"/>
</dbReference>
<evidence type="ECO:0000256" key="3">
    <source>
        <dbReference type="RuleBase" id="RU004046"/>
    </source>
</evidence>
<evidence type="ECO:0000313" key="5">
    <source>
        <dbReference type="Proteomes" id="UP000199150"/>
    </source>
</evidence>
<evidence type="ECO:0000256" key="2">
    <source>
        <dbReference type="ARBA" id="ARBA00022777"/>
    </source>
</evidence>
<organism evidence="4 5">
    <name type="scientific">Asticcacaulis taihuensis</name>
    <dbReference type="NCBI Taxonomy" id="260084"/>
    <lineage>
        <taxon>Bacteria</taxon>
        <taxon>Pseudomonadati</taxon>
        <taxon>Pseudomonadota</taxon>
        <taxon>Alphaproteobacteria</taxon>
        <taxon>Caulobacterales</taxon>
        <taxon>Caulobacteraceae</taxon>
        <taxon>Asticcacaulis</taxon>
    </lineage>
</organism>
<dbReference type="STRING" id="260084.SAMN02927928_1679"/>
<dbReference type="CDD" id="cd24008">
    <property type="entry name" value="ASKHA_NBD_GLK"/>
    <property type="match status" value="1"/>
</dbReference>
<keyword evidence="1" id="KW-0808">Transferase</keyword>
<evidence type="ECO:0000256" key="1">
    <source>
        <dbReference type="ARBA" id="ARBA00022679"/>
    </source>
</evidence>
<reference evidence="5" key="1">
    <citation type="submission" date="2016-10" db="EMBL/GenBank/DDBJ databases">
        <authorList>
            <person name="Varghese N."/>
            <person name="Submissions S."/>
        </authorList>
    </citation>
    <scope>NUCLEOTIDE SEQUENCE [LARGE SCALE GENOMIC DNA]</scope>
    <source>
        <strain evidence="5">CGMCC 1.3431</strain>
    </source>
</reference>
<evidence type="ECO:0000313" key="4">
    <source>
        <dbReference type="EMBL" id="SCW53285.1"/>
    </source>
</evidence>
<dbReference type="PANTHER" id="PTHR47690">
    <property type="entry name" value="GLUCOKINASE"/>
    <property type="match status" value="1"/>
</dbReference>
<dbReference type="GO" id="GO:0006096">
    <property type="term" value="P:glycolytic process"/>
    <property type="evidence" value="ECO:0007669"/>
    <property type="project" value="InterPro"/>
</dbReference>
<dbReference type="PANTHER" id="PTHR47690:SF1">
    <property type="entry name" value="GLUCOKINASE"/>
    <property type="match status" value="1"/>
</dbReference>
<dbReference type="Gene3D" id="3.40.367.20">
    <property type="match status" value="1"/>
</dbReference>
<dbReference type="GO" id="GO:0004340">
    <property type="term" value="F:glucokinase activity"/>
    <property type="evidence" value="ECO:0007669"/>
    <property type="project" value="InterPro"/>
</dbReference>
<accession>A0A1G4R9I8</accession>
<dbReference type="GO" id="GO:0005524">
    <property type="term" value="F:ATP binding"/>
    <property type="evidence" value="ECO:0007669"/>
    <property type="project" value="InterPro"/>
</dbReference>
<gene>
    <name evidence="4" type="ORF">SAMN02927928_1679</name>
</gene>
<keyword evidence="2 4" id="KW-0418">Kinase</keyword>
<sequence length="346" mass="36918">MAPFFGNYMTKHFEASSVTTSFNRPLRGLVGDIGGTNARFAIAERREGKTSLTNFKSLETAEHKDVYKALAAYFDMIGGKPELDYACVAVAGPVKNGHIKFTNLDWEVEEGLLAKATGARRARLINDYAGLAFALPHLEEGDTKCIGPVKQGFGDVHAVMGAGTGFGASVLVGGEFGPYCLSTESGHISFAPVNDYESEILRFLRKKHGRVTVEMLLSGPGLVNLYQAISSIRGELAEDLTPAQITHLEGEDATGSRYTVEAFLDIMASVCGDLALAHGATSGMFIAGGIAPRLIKHIDELRFRARMEAKAPLAGMVAGIPSRIIIHPYAALLGSANALTDVQITA</sequence>